<sequence>MSAALPFTRRCRQRHSTLTGRVPVRRFCTLLLFASACLQAHDVMLQVTGEIVNEACTLNYREKPPEVAMGEWETTHFSLPGSASDHRPFTLVLSQCINAITGVRVSFQGEAAAANPQLLKLDQQSISGLAIELSDANREPLAINQRGIRQPLLPEVDNVLHFHARYISLTPPITAGAANATALLSLEYD</sequence>
<dbReference type="SUPFAM" id="SSF49401">
    <property type="entry name" value="Bacterial adhesins"/>
    <property type="match status" value="1"/>
</dbReference>
<dbReference type="Proteomes" id="UP000059419">
    <property type="component" value="Chromosome 1"/>
</dbReference>
<name>A0A0U5L0U7_9GAMM</name>
<protein>
    <recommendedName>
        <fullName evidence="1">Fimbrial-type adhesion domain-containing protein</fullName>
    </recommendedName>
</protein>
<gene>
    <name evidence="2" type="ORF">EM595_0563</name>
</gene>
<evidence type="ECO:0000313" key="2">
    <source>
        <dbReference type="EMBL" id="CUU22800.1"/>
    </source>
</evidence>
<dbReference type="PANTHER" id="PTHR33420">
    <property type="entry name" value="FIMBRIAL SUBUNIT ELFA-RELATED"/>
    <property type="match status" value="1"/>
</dbReference>
<keyword evidence="3" id="KW-1185">Reference proteome</keyword>
<accession>A0A0U5L0U7</accession>
<dbReference type="KEGG" id="ege:EM595_0563"/>
<feature type="domain" description="Fimbrial-type adhesion" evidence="1">
    <location>
        <begin position="46"/>
        <end position="189"/>
    </location>
</feature>
<dbReference type="PATRIC" id="fig|1619313.3.peg.585"/>
<dbReference type="InterPro" id="IPR008966">
    <property type="entry name" value="Adhesion_dom_sf"/>
</dbReference>
<dbReference type="PANTHER" id="PTHR33420:SF25">
    <property type="entry name" value="PROTEIN FIMF"/>
    <property type="match status" value="1"/>
</dbReference>
<dbReference type="EMBL" id="LN907827">
    <property type="protein sequence ID" value="CUU22800.1"/>
    <property type="molecule type" value="Genomic_DNA"/>
</dbReference>
<dbReference type="InterPro" id="IPR050263">
    <property type="entry name" value="Bact_Fimbrial_Adh_Pro"/>
</dbReference>
<dbReference type="GO" id="GO:0009289">
    <property type="term" value="C:pilus"/>
    <property type="evidence" value="ECO:0007669"/>
    <property type="project" value="InterPro"/>
</dbReference>
<dbReference type="AlphaFoldDB" id="A0A0U5L0U7"/>
<evidence type="ECO:0000259" key="1">
    <source>
        <dbReference type="Pfam" id="PF00419"/>
    </source>
</evidence>
<dbReference type="InterPro" id="IPR000259">
    <property type="entry name" value="Adhesion_dom_fimbrial"/>
</dbReference>
<dbReference type="InterPro" id="IPR036937">
    <property type="entry name" value="Adhesion_dom_fimbrial_sf"/>
</dbReference>
<dbReference type="STRING" id="1619313.EM595_0563"/>
<reference evidence="3" key="1">
    <citation type="submission" date="2015-11" db="EMBL/GenBank/DDBJ databases">
        <authorList>
            <person name="Blom J."/>
        </authorList>
    </citation>
    <scope>NUCLEOTIDE SEQUENCE [LARGE SCALE GENOMIC DNA]</scope>
</reference>
<dbReference type="GO" id="GO:0043709">
    <property type="term" value="P:cell adhesion involved in single-species biofilm formation"/>
    <property type="evidence" value="ECO:0007669"/>
    <property type="project" value="TreeGrafter"/>
</dbReference>
<dbReference type="Pfam" id="PF00419">
    <property type="entry name" value="Fimbrial"/>
    <property type="match status" value="1"/>
</dbReference>
<organism evidence="2 3">
    <name type="scientific">Duffyella gerundensis</name>
    <dbReference type="NCBI Taxonomy" id="1619313"/>
    <lineage>
        <taxon>Bacteria</taxon>
        <taxon>Pseudomonadati</taxon>
        <taxon>Pseudomonadota</taxon>
        <taxon>Gammaproteobacteria</taxon>
        <taxon>Enterobacterales</taxon>
        <taxon>Erwiniaceae</taxon>
        <taxon>Duffyella</taxon>
    </lineage>
</organism>
<evidence type="ECO:0000313" key="3">
    <source>
        <dbReference type="Proteomes" id="UP000059419"/>
    </source>
</evidence>
<dbReference type="Gene3D" id="2.60.40.1090">
    <property type="entry name" value="Fimbrial-type adhesion domain"/>
    <property type="match status" value="1"/>
</dbReference>
<proteinExistence type="predicted"/>